<dbReference type="EMBL" id="FQUO01000013">
    <property type="protein sequence ID" value="SHF88695.1"/>
    <property type="molecule type" value="Genomic_DNA"/>
</dbReference>
<keyword evidence="4" id="KW-1185">Reference proteome</keyword>
<dbReference type="Gene3D" id="3.40.710.10">
    <property type="entry name" value="DD-peptidase/beta-lactamase superfamily"/>
    <property type="match status" value="1"/>
</dbReference>
<evidence type="ECO:0000313" key="4">
    <source>
        <dbReference type="Proteomes" id="UP000184368"/>
    </source>
</evidence>
<feature type="domain" description="Beta-lactamase-related" evidence="2">
    <location>
        <begin position="44"/>
        <end position="410"/>
    </location>
</feature>
<evidence type="ECO:0000313" key="3">
    <source>
        <dbReference type="EMBL" id="SHF88695.1"/>
    </source>
</evidence>
<feature type="chain" id="PRO_5012070184" evidence="1">
    <location>
        <begin position="18"/>
        <end position="427"/>
    </location>
</feature>
<dbReference type="PANTHER" id="PTHR43283:SF3">
    <property type="entry name" value="BETA-LACTAMASE FAMILY PROTEIN (AFU_ORTHOLOGUE AFUA_5G07500)"/>
    <property type="match status" value="1"/>
</dbReference>
<dbReference type="InterPro" id="IPR001466">
    <property type="entry name" value="Beta-lactam-related"/>
</dbReference>
<dbReference type="RefSeq" id="WP_073045404.1">
    <property type="nucleotide sequence ID" value="NZ_FQUO01000013.1"/>
</dbReference>
<dbReference type="SUPFAM" id="SSF56601">
    <property type="entry name" value="beta-lactamase/transpeptidase-like"/>
    <property type="match status" value="1"/>
</dbReference>
<dbReference type="Pfam" id="PF00144">
    <property type="entry name" value="Beta-lactamase"/>
    <property type="match status" value="1"/>
</dbReference>
<organism evidence="3 4">
    <name type="scientific">Cnuella takakiae</name>
    <dbReference type="NCBI Taxonomy" id="1302690"/>
    <lineage>
        <taxon>Bacteria</taxon>
        <taxon>Pseudomonadati</taxon>
        <taxon>Bacteroidota</taxon>
        <taxon>Chitinophagia</taxon>
        <taxon>Chitinophagales</taxon>
        <taxon>Chitinophagaceae</taxon>
        <taxon>Cnuella</taxon>
    </lineage>
</organism>
<evidence type="ECO:0000259" key="2">
    <source>
        <dbReference type="Pfam" id="PF00144"/>
    </source>
</evidence>
<dbReference type="PANTHER" id="PTHR43283">
    <property type="entry name" value="BETA-LACTAMASE-RELATED"/>
    <property type="match status" value="1"/>
</dbReference>
<name>A0A1M5FAW7_9BACT</name>
<sequence>MKHLLSILLLACGIAQAQPALKTSVLLQPATQTTGVSAARLARIDALLQEYVDKGWIPGATAIVAKDGKIIYHKAIGYSDVAKGTPLTKDAIFRIASQTKAITSVGIMMLWEEGKLLLDDPVSKYIPEFRSPKVLASFNKADTSYTTSPAKSEITLRQLLSHSSGIGYAGIGSPEMNAIYAKAGVISGIGAPQGVVLGDKMKILGTLPLQHQPGEKFTYGLNTDVLGYVIEVISGMPLDRYFQQRIFTPLGMKDTYFYLPQSKYSRLVPLHTEDRDKKLAVTDATASRGVNPNYPAAPGTYFSGGAGLSSTAYDYALFMQMLLNGGTYNGVRLLAPATVRLMTTNQIGAIERGWGHKFGLGFELVTPQSKAYTALSEGSFSWGGYFSSQYWIDPEKKIVGQLFINLLPNSHGEIHDKFKNMVYAALE</sequence>
<keyword evidence="1" id="KW-0732">Signal</keyword>
<accession>A0A1M5FAW7</accession>
<protein>
    <submittedName>
        <fullName evidence="3">CubicO group peptidase, beta-lactamase class C family</fullName>
    </submittedName>
</protein>
<dbReference type="OrthoDB" id="1522765at2"/>
<dbReference type="InterPro" id="IPR012338">
    <property type="entry name" value="Beta-lactam/transpept-like"/>
</dbReference>
<reference evidence="3 4" key="1">
    <citation type="submission" date="2016-11" db="EMBL/GenBank/DDBJ databases">
        <authorList>
            <person name="Jaros S."/>
            <person name="Januszkiewicz K."/>
            <person name="Wedrychowicz H."/>
        </authorList>
    </citation>
    <scope>NUCLEOTIDE SEQUENCE [LARGE SCALE GENOMIC DNA]</scope>
    <source>
        <strain evidence="3 4">DSM 26897</strain>
    </source>
</reference>
<evidence type="ECO:0000256" key="1">
    <source>
        <dbReference type="SAM" id="SignalP"/>
    </source>
</evidence>
<dbReference type="STRING" id="1302690.BUE76_03355"/>
<feature type="signal peptide" evidence="1">
    <location>
        <begin position="1"/>
        <end position="17"/>
    </location>
</feature>
<dbReference type="AlphaFoldDB" id="A0A1M5FAW7"/>
<gene>
    <name evidence="3" type="ORF">SAMN05444008_113120</name>
</gene>
<dbReference type="Proteomes" id="UP000184368">
    <property type="component" value="Unassembled WGS sequence"/>
</dbReference>
<proteinExistence type="predicted"/>
<dbReference type="InterPro" id="IPR050789">
    <property type="entry name" value="Diverse_Enzym_Activities"/>
</dbReference>